<dbReference type="Proteomes" id="UP000245137">
    <property type="component" value="Unassembled WGS sequence"/>
</dbReference>
<sequence>MDEFKIKVARIEAAAPSSKGDRVRITFQVEREPLVFQIPILLEMEEFDDTEMIQVARYELHRTFDELRIQTEKWTLSVDDVQLLSNISLRPKT</sequence>
<accession>A0A2U1SW24</accession>
<dbReference type="AlphaFoldDB" id="A0A2U1SW24"/>
<evidence type="ECO:0000313" key="2">
    <source>
        <dbReference type="Proteomes" id="UP000245137"/>
    </source>
</evidence>
<name>A0A2U1SW24_METSR</name>
<dbReference type="RefSeq" id="WP_108915449.1">
    <property type="nucleotide sequence ID" value="NZ_BGJY01000001.1"/>
</dbReference>
<reference evidence="1 2" key="1">
    <citation type="journal article" date="2018" name="Appl. Microbiol. Biotechnol.">
        <title>Co-cultivation of the strictly anaerobic methanogen Methanosarcina barkeri with aerobic methanotrophs in an oxygen-limited membrane bioreactor.</title>
        <authorList>
            <person name="In 't Zandt M.H."/>
            <person name="van den Bosch T.J.M."/>
            <person name="Rijkers R."/>
            <person name="van Kessel M.A.H.J."/>
            <person name="Jetten M.S.M."/>
            <person name="Welte C.U."/>
        </authorList>
    </citation>
    <scope>NUCLEOTIDE SEQUENCE [LARGE SCALE GENOMIC DNA]</scope>
    <source>
        <strain evidence="1 2">DSM 17706</strain>
    </source>
</reference>
<evidence type="ECO:0000313" key="1">
    <source>
        <dbReference type="EMBL" id="PWB95773.1"/>
    </source>
</evidence>
<dbReference type="EMBL" id="PUIV01000001">
    <property type="protein sequence ID" value="PWB95773.1"/>
    <property type="molecule type" value="Genomic_DNA"/>
</dbReference>
<comment type="caution">
    <text evidence="1">The sequence shown here is derived from an EMBL/GenBank/DDBJ whole genome shotgun (WGS) entry which is preliminary data.</text>
</comment>
<keyword evidence="2" id="KW-1185">Reference proteome</keyword>
<proteinExistence type="predicted"/>
<protein>
    <submittedName>
        <fullName evidence="1">Uncharacterized protein</fullName>
    </submittedName>
</protein>
<dbReference type="OrthoDB" id="8241990at2"/>
<gene>
    <name evidence="1" type="ORF">C5689_01340</name>
</gene>
<organism evidence="1 2">
    <name type="scientific">Methylosinus sporium</name>
    <dbReference type="NCBI Taxonomy" id="428"/>
    <lineage>
        <taxon>Bacteria</taxon>
        <taxon>Pseudomonadati</taxon>
        <taxon>Pseudomonadota</taxon>
        <taxon>Alphaproteobacteria</taxon>
        <taxon>Hyphomicrobiales</taxon>
        <taxon>Methylocystaceae</taxon>
        <taxon>Methylosinus</taxon>
    </lineage>
</organism>